<dbReference type="Gene3D" id="3.20.20.60">
    <property type="entry name" value="Phosphoenolpyruvate-binding domains"/>
    <property type="match status" value="1"/>
</dbReference>
<accession>A0A917T4B3</accession>
<dbReference type="PANTHER" id="PTHR42905:SF16">
    <property type="entry name" value="CARBOXYPHOSPHONOENOLPYRUVATE PHOSPHONOMUTASE-LIKE PROTEIN (AFU_ORTHOLOGUE AFUA_5G07230)"/>
    <property type="match status" value="1"/>
</dbReference>
<dbReference type="CDD" id="cd00377">
    <property type="entry name" value="ICL_PEPM"/>
    <property type="match status" value="1"/>
</dbReference>
<keyword evidence="2" id="KW-1185">Reference proteome</keyword>
<dbReference type="InterPro" id="IPR015813">
    <property type="entry name" value="Pyrv/PenolPyrv_kinase-like_dom"/>
</dbReference>
<name>A0A917T4B3_9ACTN</name>
<comment type="caution">
    <text evidence="1">The sequence shown here is derived from an EMBL/GenBank/DDBJ whole genome shotgun (WGS) entry which is preliminary data.</text>
</comment>
<dbReference type="Pfam" id="PF13714">
    <property type="entry name" value="PEP_mutase"/>
    <property type="match status" value="1"/>
</dbReference>
<dbReference type="Proteomes" id="UP000655208">
    <property type="component" value="Unassembled WGS sequence"/>
</dbReference>
<dbReference type="InterPro" id="IPR039556">
    <property type="entry name" value="ICL/PEPM"/>
</dbReference>
<organism evidence="1 2">
    <name type="scientific">Nakamurella endophytica</name>
    <dbReference type="NCBI Taxonomy" id="1748367"/>
    <lineage>
        <taxon>Bacteria</taxon>
        <taxon>Bacillati</taxon>
        <taxon>Actinomycetota</taxon>
        <taxon>Actinomycetes</taxon>
        <taxon>Nakamurellales</taxon>
        <taxon>Nakamurellaceae</taxon>
        <taxon>Nakamurella</taxon>
    </lineage>
</organism>
<dbReference type="RefSeq" id="WP_229674478.1">
    <property type="nucleotide sequence ID" value="NZ_BMNA01000006.1"/>
</dbReference>
<dbReference type="AlphaFoldDB" id="A0A917T4B3"/>
<sequence length="256" mass="25902">MTARDLAGEASALRALHEPGRPLVLPNVWDAASARAVHNAGFPVVATSSAAVAGSLGFVDDDIAPAAEMLAAAARIAAAVDVPVTVDAEAGWGLEPVELVAALIDAGAVGCNLEDTDHRGSGLTDPPVQADYLAGVRDAAEAAGVPLVVNARIDVFERAADGADGEELFAEAVDRARTYLSAGADCVYPISLHDPSAAARFCAAVGGAAVNLLGSWTPAAGRITVADAAAAGAARVSFGPDLWRATLRHLDVLLRL</sequence>
<proteinExistence type="predicted"/>
<dbReference type="InterPro" id="IPR040442">
    <property type="entry name" value="Pyrv_kinase-like_dom_sf"/>
</dbReference>
<dbReference type="EMBL" id="BMNA01000006">
    <property type="protein sequence ID" value="GGM08700.1"/>
    <property type="molecule type" value="Genomic_DNA"/>
</dbReference>
<dbReference type="SUPFAM" id="SSF51621">
    <property type="entry name" value="Phosphoenolpyruvate/pyruvate domain"/>
    <property type="match status" value="1"/>
</dbReference>
<reference evidence="1" key="2">
    <citation type="submission" date="2020-09" db="EMBL/GenBank/DDBJ databases">
        <authorList>
            <person name="Sun Q."/>
            <person name="Zhou Y."/>
        </authorList>
    </citation>
    <scope>NUCLEOTIDE SEQUENCE</scope>
    <source>
        <strain evidence="1">CGMCC 4.7308</strain>
    </source>
</reference>
<gene>
    <name evidence="1" type="ORF">GCM10011594_30750</name>
</gene>
<evidence type="ECO:0000313" key="1">
    <source>
        <dbReference type="EMBL" id="GGM08700.1"/>
    </source>
</evidence>
<dbReference type="GO" id="GO:0003824">
    <property type="term" value="F:catalytic activity"/>
    <property type="evidence" value="ECO:0007669"/>
    <property type="project" value="InterPro"/>
</dbReference>
<evidence type="ECO:0000313" key="2">
    <source>
        <dbReference type="Proteomes" id="UP000655208"/>
    </source>
</evidence>
<protein>
    <submittedName>
        <fullName evidence="1">Carboxyvinyl-carboxyphosphonate phosphorylmutase</fullName>
    </submittedName>
</protein>
<reference evidence="1" key="1">
    <citation type="journal article" date="2014" name="Int. J. Syst. Evol. Microbiol.">
        <title>Complete genome sequence of Corynebacterium casei LMG S-19264T (=DSM 44701T), isolated from a smear-ripened cheese.</title>
        <authorList>
            <consortium name="US DOE Joint Genome Institute (JGI-PGF)"/>
            <person name="Walter F."/>
            <person name="Albersmeier A."/>
            <person name="Kalinowski J."/>
            <person name="Ruckert C."/>
        </authorList>
    </citation>
    <scope>NUCLEOTIDE SEQUENCE</scope>
    <source>
        <strain evidence="1">CGMCC 4.7308</strain>
    </source>
</reference>
<dbReference type="PANTHER" id="PTHR42905">
    <property type="entry name" value="PHOSPHOENOLPYRUVATE CARBOXYLASE"/>
    <property type="match status" value="1"/>
</dbReference>